<evidence type="ECO:0000313" key="9">
    <source>
        <dbReference type="Proteomes" id="UP000540656"/>
    </source>
</evidence>
<dbReference type="CDD" id="cd06170">
    <property type="entry name" value="LuxR_C_like"/>
    <property type="match status" value="1"/>
</dbReference>
<dbReference type="InterPro" id="IPR058245">
    <property type="entry name" value="NreC/VraR/RcsB-like_REC"/>
</dbReference>
<dbReference type="PROSITE" id="PS50110">
    <property type="entry name" value="RESPONSE_REGULATORY"/>
    <property type="match status" value="1"/>
</dbReference>
<sequence>MIRVLIVDDDPLVRSALGLMIGGQGDIEIIGEAADGAAGVRSARRQRPDVVLMDIRMPTLNGLEATRQLRDENDPPHVIVLTTFDADDYVLEAIAAGADGFILKDTPPAEIVAAIRKVAAGEPMLSPSVTATLIRQVRSESPDRRSTHAQVRLDKLTEREREVAVAVGRGLSNADIARELYLSVPTVKAHVSRLFDKLEVSNRVQIAICVHDAGLG</sequence>
<reference evidence="8 9" key="1">
    <citation type="submission" date="2020-07" db="EMBL/GenBank/DDBJ databases">
        <title>Sequencing the genomes of 1000 actinobacteria strains.</title>
        <authorList>
            <person name="Klenk H.-P."/>
        </authorList>
    </citation>
    <scope>NUCLEOTIDE SEQUENCE [LARGE SCALE GENOMIC DNA]</scope>
    <source>
        <strain evidence="8 9">DSM 23819</strain>
    </source>
</reference>
<dbReference type="Pfam" id="PF00196">
    <property type="entry name" value="GerE"/>
    <property type="match status" value="1"/>
</dbReference>
<dbReference type="AlphaFoldDB" id="A0A7Y9RZI7"/>
<keyword evidence="9" id="KW-1185">Reference proteome</keyword>
<proteinExistence type="predicted"/>
<dbReference type="InterPro" id="IPR000792">
    <property type="entry name" value="Tscrpt_reg_LuxR_C"/>
</dbReference>
<evidence type="ECO:0000256" key="2">
    <source>
        <dbReference type="ARBA" id="ARBA00023015"/>
    </source>
</evidence>
<dbReference type="GO" id="GO:0003677">
    <property type="term" value="F:DNA binding"/>
    <property type="evidence" value="ECO:0007669"/>
    <property type="project" value="UniProtKB-KW"/>
</dbReference>
<feature type="domain" description="Response regulatory" evidence="7">
    <location>
        <begin position="3"/>
        <end position="119"/>
    </location>
</feature>
<evidence type="ECO:0000256" key="1">
    <source>
        <dbReference type="ARBA" id="ARBA00022553"/>
    </source>
</evidence>
<dbReference type="Gene3D" id="3.40.50.2300">
    <property type="match status" value="1"/>
</dbReference>
<dbReference type="GO" id="GO:0006355">
    <property type="term" value="P:regulation of DNA-templated transcription"/>
    <property type="evidence" value="ECO:0007669"/>
    <property type="project" value="InterPro"/>
</dbReference>
<dbReference type="PANTHER" id="PTHR43214">
    <property type="entry name" value="TWO-COMPONENT RESPONSE REGULATOR"/>
    <property type="match status" value="1"/>
</dbReference>
<dbReference type="SUPFAM" id="SSF46894">
    <property type="entry name" value="C-terminal effector domain of the bipartite response regulators"/>
    <property type="match status" value="1"/>
</dbReference>
<dbReference type="Proteomes" id="UP000540656">
    <property type="component" value="Unassembled WGS sequence"/>
</dbReference>
<dbReference type="InterPro" id="IPR016032">
    <property type="entry name" value="Sig_transdc_resp-reg_C-effctor"/>
</dbReference>
<dbReference type="Pfam" id="PF00072">
    <property type="entry name" value="Response_reg"/>
    <property type="match status" value="1"/>
</dbReference>
<dbReference type="CDD" id="cd17535">
    <property type="entry name" value="REC_NarL-like"/>
    <property type="match status" value="1"/>
</dbReference>
<name>A0A7Y9RZI7_9ACTN</name>
<dbReference type="GO" id="GO:0000160">
    <property type="term" value="P:phosphorelay signal transduction system"/>
    <property type="evidence" value="ECO:0007669"/>
    <property type="project" value="InterPro"/>
</dbReference>
<keyword evidence="4" id="KW-0804">Transcription</keyword>
<protein>
    <submittedName>
        <fullName evidence="8">DNA-binding NarL/FixJ family response regulator</fullName>
    </submittedName>
</protein>
<keyword evidence="2" id="KW-0805">Transcription regulation</keyword>
<keyword evidence="1 5" id="KW-0597">Phosphoprotein</keyword>
<organism evidence="8 9">
    <name type="scientific">Nocardioides daedukensis</name>
    <dbReference type="NCBI Taxonomy" id="634462"/>
    <lineage>
        <taxon>Bacteria</taxon>
        <taxon>Bacillati</taxon>
        <taxon>Actinomycetota</taxon>
        <taxon>Actinomycetes</taxon>
        <taxon>Propionibacteriales</taxon>
        <taxon>Nocardioidaceae</taxon>
        <taxon>Nocardioides</taxon>
    </lineage>
</organism>
<keyword evidence="3 8" id="KW-0238">DNA-binding</keyword>
<dbReference type="PRINTS" id="PR00038">
    <property type="entry name" value="HTHLUXR"/>
</dbReference>
<dbReference type="PANTHER" id="PTHR43214:SF24">
    <property type="entry name" value="TRANSCRIPTIONAL REGULATORY PROTEIN NARL-RELATED"/>
    <property type="match status" value="1"/>
</dbReference>
<gene>
    <name evidence="8" type="ORF">BJ980_001274</name>
</gene>
<dbReference type="SMART" id="SM00448">
    <property type="entry name" value="REC"/>
    <property type="match status" value="1"/>
</dbReference>
<dbReference type="RefSeq" id="WP_343047716.1">
    <property type="nucleotide sequence ID" value="NZ_JACCAA010000001.1"/>
</dbReference>
<dbReference type="PROSITE" id="PS50043">
    <property type="entry name" value="HTH_LUXR_2"/>
    <property type="match status" value="1"/>
</dbReference>
<accession>A0A7Y9RZI7</accession>
<dbReference type="EMBL" id="JACCAA010000001">
    <property type="protein sequence ID" value="NYG58351.1"/>
    <property type="molecule type" value="Genomic_DNA"/>
</dbReference>
<evidence type="ECO:0000256" key="5">
    <source>
        <dbReference type="PROSITE-ProRule" id="PRU00169"/>
    </source>
</evidence>
<dbReference type="InterPro" id="IPR011006">
    <property type="entry name" value="CheY-like_superfamily"/>
</dbReference>
<feature type="modified residue" description="4-aspartylphosphate" evidence="5">
    <location>
        <position position="54"/>
    </location>
</feature>
<evidence type="ECO:0000256" key="3">
    <source>
        <dbReference type="ARBA" id="ARBA00023125"/>
    </source>
</evidence>
<dbReference type="InterPro" id="IPR039420">
    <property type="entry name" value="WalR-like"/>
</dbReference>
<comment type="caution">
    <text evidence="8">The sequence shown here is derived from an EMBL/GenBank/DDBJ whole genome shotgun (WGS) entry which is preliminary data.</text>
</comment>
<evidence type="ECO:0000259" key="7">
    <source>
        <dbReference type="PROSITE" id="PS50110"/>
    </source>
</evidence>
<dbReference type="SMART" id="SM00421">
    <property type="entry name" value="HTH_LUXR"/>
    <property type="match status" value="1"/>
</dbReference>
<dbReference type="PROSITE" id="PS00622">
    <property type="entry name" value="HTH_LUXR_1"/>
    <property type="match status" value="1"/>
</dbReference>
<evidence type="ECO:0000313" key="8">
    <source>
        <dbReference type="EMBL" id="NYG58351.1"/>
    </source>
</evidence>
<feature type="domain" description="HTH luxR-type" evidence="6">
    <location>
        <begin position="149"/>
        <end position="214"/>
    </location>
</feature>
<evidence type="ECO:0000259" key="6">
    <source>
        <dbReference type="PROSITE" id="PS50043"/>
    </source>
</evidence>
<dbReference type="InterPro" id="IPR001789">
    <property type="entry name" value="Sig_transdc_resp-reg_receiver"/>
</dbReference>
<dbReference type="SUPFAM" id="SSF52172">
    <property type="entry name" value="CheY-like"/>
    <property type="match status" value="1"/>
</dbReference>
<evidence type="ECO:0000256" key="4">
    <source>
        <dbReference type="ARBA" id="ARBA00023163"/>
    </source>
</evidence>